<dbReference type="GO" id="GO:0000160">
    <property type="term" value="P:phosphorelay signal transduction system"/>
    <property type="evidence" value="ECO:0007669"/>
    <property type="project" value="UniProtKB-KW"/>
</dbReference>
<evidence type="ECO:0000313" key="7">
    <source>
        <dbReference type="EMBL" id="AQZ98982.1"/>
    </source>
</evidence>
<reference evidence="7 10" key="2">
    <citation type="submission" date="2017-03" db="EMBL/GenBank/DDBJ databases">
        <title>Rapid Whole Genome Sequencing of Comamonas kerstersii Causing Continuous ambulatory Peritoneal Dialysis-Associated Peritonitis.</title>
        <authorList>
            <person name="Zheng B."/>
        </authorList>
    </citation>
    <scope>NUCLEOTIDE SEQUENCE [LARGE SCALE GENOMIC DNA]</scope>
    <source>
        <strain evidence="7 10">8943</strain>
    </source>
</reference>
<dbReference type="SMART" id="SM00448">
    <property type="entry name" value="REC"/>
    <property type="match status" value="1"/>
</dbReference>
<feature type="modified residue" description="4-aspartylphosphate" evidence="4">
    <location>
        <position position="57"/>
    </location>
</feature>
<feature type="domain" description="Response regulatory" evidence="5">
    <location>
        <begin position="8"/>
        <end position="124"/>
    </location>
</feature>
<feature type="domain" description="HPt" evidence="6">
    <location>
        <begin position="153"/>
        <end position="239"/>
    </location>
</feature>
<dbReference type="Gene3D" id="3.40.50.2300">
    <property type="match status" value="1"/>
</dbReference>
<sequence>MLDIPRPRILLLEDDAGVRRFIQLALENETVELIACSRLSEALQVLADTPVGLVFTDLHLPDGSGLDLLEWLQRQKTLAACRTVVFSGSIDGTVQQQLQDLHVWRVLHKPVRLDRLHECVREAFSYQDSTALISCALPAELETDPVAEFFGGNQGIYEAYRSTCLAQLPKDIEEGDQTARAGDAPALRRVAHNLKSALSMLGWEHAAQLARSTEDQAAQGMTDLMRSSWQRLRQQVRACIVEQQQG</sequence>
<gene>
    <name evidence="8" type="ORF">AS359_04775</name>
    <name evidence="7" type="ORF">B5M06_12735</name>
</gene>
<dbReference type="STRING" id="225992.B5M06_12735"/>
<dbReference type="GeneID" id="83040185"/>
<feature type="modified residue" description="Phosphohistidine" evidence="3">
    <location>
        <position position="192"/>
    </location>
</feature>
<organism evidence="8 9">
    <name type="scientific">Comamonas kerstersii</name>
    <dbReference type="NCBI Taxonomy" id="225992"/>
    <lineage>
        <taxon>Bacteria</taxon>
        <taxon>Pseudomonadati</taxon>
        <taxon>Pseudomonadota</taxon>
        <taxon>Betaproteobacteria</taxon>
        <taxon>Burkholderiales</taxon>
        <taxon>Comamonadaceae</taxon>
        <taxon>Comamonas</taxon>
    </lineage>
</organism>
<dbReference type="InterPro" id="IPR050595">
    <property type="entry name" value="Bact_response_regulator"/>
</dbReference>
<evidence type="ECO:0000256" key="2">
    <source>
        <dbReference type="ARBA" id="ARBA00023012"/>
    </source>
</evidence>
<evidence type="ECO:0000256" key="4">
    <source>
        <dbReference type="PROSITE-ProRule" id="PRU00169"/>
    </source>
</evidence>
<dbReference type="AlphaFoldDB" id="A0A0W7YSV2"/>
<dbReference type="InterPro" id="IPR001789">
    <property type="entry name" value="Sig_transdc_resp-reg_receiver"/>
</dbReference>
<accession>A0A1V0BGJ8</accession>
<name>A0A0W7YSV2_9BURK</name>
<dbReference type="PROSITE" id="PS50110">
    <property type="entry name" value="RESPONSE_REGULATORY"/>
    <property type="match status" value="1"/>
</dbReference>
<keyword evidence="1 4" id="KW-0597">Phosphoprotein</keyword>
<reference evidence="8 9" key="1">
    <citation type="submission" date="2015-12" db="EMBL/GenBank/DDBJ databases">
        <title>Complete genome sequence of a multi-drug resistant strain Acidovorax sp. 12322-1.</title>
        <authorList>
            <person name="Ming D."/>
            <person name="Wang M."/>
            <person name="Hu S."/>
            <person name="Zhou Y."/>
            <person name="Jiang T."/>
        </authorList>
    </citation>
    <scope>NUCLEOTIDE SEQUENCE [LARGE SCALE GENOMIC DNA]</scope>
    <source>
        <strain evidence="8 9">12322-1</strain>
    </source>
</reference>
<dbReference type="RefSeq" id="WP_054066568.1">
    <property type="nucleotide sequence ID" value="NZ_CP020121.1"/>
</dbReference>
<dbReference type="GO" id="GO:0004672">
    <property type="term" value="F:protein kinase activity"/>
    <property type="evidence" value="ECO:0007669"/>
    <property type="project" value="UniProtKB-ARBA"/>
</dbReference>
<dbReference type="CDD" id="cd00156">
    <property type="entry name" value="REC"/>
    <property type="match status" value="1"/>
</dbReference>
<keyword evidence="9" id="KW-1185">Reference proteome</keyword>
<dbReference type="EMBL" id="LPXH01000041">
    <property type="protein sequence ID" value="KUF38020.1"/>
    <property type="molecule type" value="Genomic_DNA"/>
</dbReference>
<proteinExistence type="predicted"/>
<dbReference type="PANTHER" id="PTHR44591">
    <property type="entry name" value="STRESS RESPONSE REGULATOR PROTEIN 1"/>
    <property type="match status" value="1"/>
</dbReference>
<dbReference type="Proteomes" id="UP000053300">
    <property type="component" value="Unassembled WGS sequence"/>
</dbReference>
<keyword evidence="2" id="KW-0902">Two-component regulatory system</keyword>
<dbReference type="Pfam" id="PF00072">
    <property type="entry name" value="Response_reg"/>
    <property type="match status" value="1"/>
</dbReference>
<dbReference type="Proteomes" id="UP000242792">
    <property type="component" value="Chromosome"/>
</dbReference>
<dbReference type="SUPFAM" id="SSF52172">
    <property type="entry name" value="CheY-like"/>
    <property type="match status" value="1"/>
</dbReference>
<accession>A0A0W7YSV2</accession>
<dbReference type="Pfam" id="PF01627">
    <property type="entry name" value="Hpt"/>
    <property type="match status" value="1"/>
</dbReference>
<dbReference type="OrthoDB" id="9150035at2"/>
<accession>A0A1V3TNW9</accession>
<dbReference type="EMBL" id="CP020121">
    <property type="protein sequence ID" value="AQZ98982.1"/>
    <property type="molecule type" value="Genomic_DNA"/>
</dbReference>
<dbReference type="PANTHER" id="PTHR44591:SF21">
    <property type="entry name" value="TWO-COMPONENT RESPONSE REGULATOR"/>
    <property type="match status" value="1"/>
</dbReference>
<dbReference type="InterPro" id="IPR008207">
    <property type="entry name" value="Sig_transdc_His_kin_Hpt_dom"/>
</dbReference>
<dbReference type="InterPro" id="IPR036641">
    <property type="entry name" value="HPT_dom_sf"/>
</dbReference>
<protein>
    <submittedName>
        <fullName evidence="7">Response regulator</fullName>
    </submittedName>
</protein>
<dbReference type="KEGG" id="cke:B5M06_12735"/>
<dbReference type="Gene3D" id="1.20.120.160">
    <property type="entry name" value="HPT domain"/>
    <property type="match status" value="1"/>
</dbReference>
<evidence type="ECO:0000256" key="1">
    <source>
        <dbReference type="ARBA" id="ARBA00022553"/>
    </source>
</evidence>
<dbReference type="SUPFAM" id="SSF47226">
    <property type="entry name" value="Histidine-containing phosphotransfer domain, HPT domain"/>
    <property type="match status" value="1"/>
</dbReference>
<evidence type="ECO:0000256" key="3">
    <source>
        <dbReference type="PROSITE-ProRule" id="PRU00110"/>
    </source>
</evidence>
<evidence type="ECO:0000259" key="6">
    <source>
        <dbReference type="PROSITE" id="PS50894"/>
    </source>
</evidence>
<dbReference type="InterPro" id="IPR011006">
    <property type="entry name" value="CheY-like_superfamily"/>
</dbReference>
<evidence type="ECO:0000313" key="9">
    <source>
        <dbReference type="Proteomes" id="UP000053300"/>
    </source>
</evidence>
<evidence type="ECO:0000259" key="5">
    <source>
        <dbReference type="PROSITE" id="PS50110"/>
    </source>
</evidence>
<evidence type="ECO:0000313" key="10">
    <source>
        <dbReference type="Proteomes" id="UP000242792"/>
    </source>
</evidence>
<evidence type="ECO:0000313" key="8">
    <source>
        <dbReference type="EMBL" id="KUF38020.1"/>
    </source>
</evidence>
<dbReference type="PROSITE" id="PS50894">
    <property type="entry name" value="HPT"/>
    <property type="match status" value="1"/>
</dbReference>